<comment type="caution">
    <text evidence="1">The sequence shown here is derived from an EMBL/GenBank/DDBJ whole genome shotgun (WGS) entry which is preliminary data.</text>
</comment>
<dbReference type="Proteomes" id="UP001484239">
    <property type="component" value="Unassembled WGS sequence"/>
</dbReference>
<accession>A0ABU9E9R3</accession>
<dbReference type="PANTHER" id="PTHR34704">
    <property type="entry name" value="ATPASE"/>
    <property type="match status" value="1"/>
</dbReference>
<dbReference type="RefSeq" id="WP_405286948.1">
    <property type="nucleotide sequence ID" value="NZ_JBBHLI010000005.1"/>
</dbReference>
<protein>
    <recommendedName>
        <fullName evidence="3">ATP-binding protein</fullName>
    </recommendedName>
</protein>
<organism evidence="1 2">
    <name type="scientific">Gaopeijia maritima</name>
    <dbReference type="NCBI Taxonomy" id="3119007"/>
    <lineage>
        <taxon>Bacteria</taxon>
        <taxon>Pseudomonadati</taxon>
        <taxon>Gemmatimonadota</taxon>
        <taxon>Longimicrobiia</taxon>
        <taxon>Gaopeijiales</taxon>
        <taxon>Gaopeijiaceae</taxon>
        <taxon>Gaopeijia</taxon>
    </lineage>
</organism>
<evidence type="ECO:0008006" key="3">
    <source>
        <dbReference type="Google" id="ProtNLM"/>
    </source>
</evidence>
<dbReference type="SUPFAM" id="SSF52540">
    <property type="entry name" value="P-loop containing nucleoside triphosphate hydrolases"/>
    <property type="match status" value="1"/>
</dbReference>
<proteinExistence type="predicted"/>
<dbReference type="PANTHER" id="PTHR34704:SF1">
    <property type="entry name" value="ATPASE"/>
    <property type="match status" value="1"/>
</dbReference>
<dbReference type="InterPro" id="IPR027417">
    <property type="entry name" value="P-loop_NTPase"/>
</dbReference>
<name>A0ABU9E9R3_9BACT</name>
<sequence>MSWIERAPLEERLLAAVRAPGPALATLVGPRRSGVTELLRRVLRGLEWRRVAFTATLAAPGVRLERAAIAFERAGIPRPEGAAAWSDWAGALLDDLRTGRSPVVVAIDDAPLLLDSDEDAAAALAALWAGARAHALPLHLVLAGHDADALDRWADQVLGVPAPQRIRVPPVRVDELAAHLPDWPPEERFLIRACLGSSVETLGRVDPSLRATTNLLRLAIDPDGPLHDLPAQRLREQFQKPERYAGIVSALAEGAHDWGGIRRANPAFRSGNQLAPYLSALQEHGWVTPERSLDAAPESRGRRYRLGDPFVAFWHAVAEPARDRLLAGESPTRVAREMPLDDHLERVFPILCRLALLEGVVDDRLTRRIPVRAREIGGLWGADYHLPISGTLRNGAVVYGVGVWGRTAEETDAETALEALRATRYGYGRESRLVLVVTSRGATEGLVRRVARDHRLLLVPLQSLF</sequence>
<evidence type="ECO:0000313" key="1">
    <source>
        <dbReference type="EMBL" id="MEK9501477.1"/>
    </source>
</evidence>
<dbReference type="EMBL" id="JBBHLI010000005">
    <property type="protein sequence ID" value="MEK9501477.1"/>
    <property type="molecule type" value="Genomic_DNA"/>
</dbReference>
<reference evidence="1 2" key="1">
    <citation type="submission" date="2024-02" db="EMBL/GenBank/DDBJ databases">
        <title>A novel Gemmatimonadota bacterium.</title>
        <authorList>
            <person name="Du Z.-J."/>
            <person name="Ye Y.-Q."/>
        </authorList>
    </citation>
    <scope>NUCLEOTIDE SEQUENCE [LARGE SCALE GENOMIC DNA]</scope>
    <source>
        <strain evidence="1 2">DH-20</strain>
    </source>
</reference>
<gene>
    <name evidence="1" type="ORF">WI372_10855</name>
</gene>
<keyword evidence="2" id="KW-1185">Reference proteome</keyword>
<evidence type="ECO:0000313" key="2">
    <source>
        <dbReference type="Proteomes" id="UP001484239"/>
    </source>
</evidence>